<dbReference type="InterPro" id="IPR036900">
    <property type="entry name" value="A-D-PHexomutase_C_sf"/>
</dbReference>
<dbReference type="Proteomes" id="UP000004689">
    <property type="component" value="Unassembled WGS sequence"/>
</dbReference>
<sequence>MIAEPEAISTVDGVRMAFANGDTVHFRQSGNAPEMRIYIETDSAEKTDRMLSEFIAKLSETI</sequence>
<dbReference type="Pfam" id="PF00408">
    <property type="entry name" value="PGM_PMM_IV"/>
    <property type="match status" value="1"/>
</dbReference>
<proteinExistence type="predicted"/>
<dbReference type="Gene3D" id="3.30.310.50">
    <property type="entry name" value="Alpha-D-phosphohexomutase, C-terminal domain"/>
    <property type="match status" value="1"/>
</dbReference>
<evidence type="ECO:0000259" key="1">
    <source>
        <dbReference type="Pfam" id="PF00408"/>
    </source>
</evidence>
<protein>
    <submittedName>
        <fullName evidence="2">Phosphomannomutase</fullName>
    </submittedName>
</protein>
<name>A0ABM9ZJK9_BRUPB</name>
<feature type="domain" description="Alpha-D-phosphohexomutase C-terminal" evidence="1">
    <location>
        <begin position="3"/>
        <end position="55"/>
    </location>
</feature>
<dbReference type="SUPFAM" id="SSF55957">
    <property type="entry name" value="Phosphoglucomutase, C-terminal domain"/>
    <property type="match status" value="1"/>
</dbReference>
<evidence type="ECO:0000313" key="2">
    <source>
        <dbReference type="EMBL" id="EEX99922.1"/>
    </source>
</evidence>
<dbReference type="InterPro" id="IPR005843">
    <property type="entry name" value="A-D-PHexomutase_C"/>
</dbReference>
<accession>A0ABM9ZJK9</accession>
<dbReference type="EMBL" id="DS999848">
    <property type="protein sequence ID" value="EEX99922.1"/>
    <property type="molecule type" value="Genomic_DNA"/>
</dbReference>
<reference evidence="2 3" key="1">
    <citation type="submission" date="2008-12" db="EMBL/GenBank/DDBJ databases">
        <title>The Genome Sequence of Brucella pinnipedialis B2/94.</title>
        <authorList>
            <consortium name="The Broad Institute Genome Sequencing Platform"/>
            <person name="Ward D."/>
            <person name="Young S.K."/>
            <person name="Kodira C.D."/>
            <person name="Zeng Q."/>
            <person name="Koehrsen M."/>
            <person name="Alvarado L."/>
            <person name="Berlin A."/>
            <person name="Borenstein D."/>
            <person name="Chen Z."/>
            <person name="Engels R."/>
            <person name="Freedman E."/>
            <person name="Gellesch M."/>
            <person name="Goldberg J."/>
            <person name="Griggs A."/>
            <person name="Gujja S."/>
            <person name="Heiman D."/>
            <person name="Hepburn T."/>
            <person name="Howarth C."/>
            <person name="Jen D."/>
            <person name="Larson L."/>
            <person name="Lewis B."/>
            <person name="Mehta T."/>
            <person name="Park D."/>
            <person name="Pearson M."/>
            <person name="Roberts A."/>
            <person name="Saif S."/>
            <person name="Shea T."/>
            <person name="Shenoy N."/>
            <person name="Sisk P."/>
            <person name="Stolte C."/>
            <person name="Sykes S."/>
            <person name="Walk T."/>
            <person name="White J."/>
            <person name="Yandava C."/>
            <person name="Whatmore A.M."/>
            <person name="Perrett L.L."/>
            <person name="O'Callaghan D."/>
            <person name="Nusbaum C."/>
            <person name="Galagan J."/>
            <person name="Birren B."/>
        </authorList>
    </citation>
    <scope>NUCLEOTIDE SEQUENCE [LARGE SCALE GENOMIC DNA]</scope>
    <source>
        <strain evidence="2 3">B2/94</strain>
    </source>
</reference>
<organism evidence="2 3">
    <name type="scientific">Brucella pinnipedialis (strain NCTC 12890 / B2/94 / BCCN 94-73)</name>
    <dbReference type="NCBI Taxonomy" id="520461"/>
    <lineage>
        <taxon>Bacteria</taxon>
        <taxon>Pseudomonadati</taxon>
        <taxon>Pseudomonadota</taxon>
        <taxon>Alphaproteobacteria</taxon>
        <taxon>Hyphomicrobiales</taxon>
        <taxon>Brucellaceae</taxon>
        <taxon>Brucella/Ochrobactrum group</taxon>
        <taxon>Brucella</taxon>
    </lineage>
</organism>
<gene>
    <name evidence="2" type="ORF">BAHG_00852</name>
</gene>
<evidence type="ECO:0000313" key="3">
    <source>
        <dbReference type="Proteomes" id="UP000004689"/>
    </source>
</evidence>
<keyword evidence="3" id="KW-1185">Reference proteome</keyword>